<name>A0A1D1UML8_RAMVA</name>
<proteinExistence type="predicted"/>
<reference evidence="1 2" key="1">
    <citation type="journal article" date="2016" name="Nat. Commun.">
        <title>Extremotolerant tardigrade genome and improved radiotolerance of human cultured cells by tardigrade-unique protein.</title>
        <authorList>
            <person name="Hashimoto T."/>
            <person name="Horikawa D.D."/>
            <person name="Saito Y."/>
            <person name="Kuwahara H."/>
            <person name="Kozuka-Hata H."/>
            <person name="Shin-I T."/>
            <person name="Minakuchi Y."/>
            <person name="Ohishi K."/>
            <person name="Motoyama A."/>
            <person name="Aizu T."/>
            <person name="Enomoto A."/>
            <person name="Kondo K."/>
            <person name="Tanaka S."/>
            <person name="Hara Y."/>
            <person name="Koshikawa S."/>
            <person name="Sagara H."/>
            <person name="Miura T."/>
            <person name="Yokobori S."/>
            <person name="Miyagawa K."/>
            <person name="Suzuki Y."/>
            <person name="Kubo T."/>
            <person name="Oyama M."/>
            <person name="Kohara Y."/>
            <person name="Fujiyama A."/>
            <person name="Arakawa K."/>
            <person name="Katayama T."/>
            <person name="Toyoda A."/>
            <person name="Kunieda T."/>
        </authorList>
    </citation>
    <scope>NUCLEOTIDE SEQUENCE [LARGE SCALE GENOMIC DNA]</scope>
    <source>
        <strain evidence="1 2">YOKOZUNA-1</strain>
    </source>
</reference>
<sequence>MIFVTHFRRSIIASIVYSWFRVKNGCSSGHTSFLAVYRFGLRLANLDRVSHSKINVNFNSRQTIDKCSVREHLDYQMTDQMAPINISTRTGIVDIV</sequence>
<evidence type="ECO:0000313" key="2">
    <source>
        <dbReference type="Proteomes" id="UP000186922"/>
    </source>
</evidence>
<feature type="non-terminal residue" evidence="1">
    <location>
        <position position="96"/>
    </location>
</feature>
<dbReference type="EMBL" id="BDGG01000001">
    <property type="protein sequence ID" value="GAU89665.1"/>
    <property type="molecule type" value="Genomic_DNA"/>
</dbReference>
<accession>A0A1D1UML8</accession>
<dbReference type="AlphaFoldDB" id="A0A1D1UML8"/>
<gene>
    <name evidence="1" type="primary">RvY_02191-1</name>
    <name evidence="1" type="synonym">RvY_02191.1</name>
    <name evidence="1" type="ORF">RvY_02191</name>
</gene>
<protein>
    <submittedName>
        <fullName evidence="1">Uncharacterized protein</fullName>
    </submittedName>
</protein>
<organism evidence="1 2">
    <name type="scientific">Ramazzottius varieornatus</name>
    <name type="common">Water bear</name>
    <name type="synonym">Tardigrade</name>
    <dbReference type="NCBI Taxonomy" id="947166"/>
    <lineage>
        <taxon>Eukaryota</taxon>
        <taxon>Metazoa</taxon>
        <taxon>Ecdysozoa</taxon>
        <taxon>Tardigrada</taxon>
        <taxon>Eutardigrada</taxon>
        <taxon>Parachela</taxon>
        <taxon>Hypsibioidea</taxon>
        <taxon>Ramazzottiidae</taxon>
        <taxon>Ramazzottius</taxon>
    </lineage>
</organism>
<dbReference type="Proteomes" id="UP000186922">
    <property type="component" value="Unassembled WGS sequence"/>
</dbReference>
<comment type="caution">
    <text evidence="1">The sequence shown here is derived from an EMBL/GenBank/DDBJ whole genome shotgun (WGS) entry which is preliminary data.</text>
</comment>
<keyword evidence="2" id="KW-1185">Reference proteome</keyword>
<evidence type="ECO:0000313" key="1">
    <source>
        <dbReference type="EMBL" id="GAU89665.1"/>
    </source>
</evidence>